<feature type="transmembrane region" description="Helical" evidence="2">
    <location>
        <begin position="46"/>
        <end position="66"/>
    </location>
</feature>
<organism evidence="3 4">
    <name type="scientific">Lactococcus lactis subsp. cremoris</name>
    <name type="common">Streptococcus cremoris</name>
    <dbReference type="NCBI Taxonomy" id="1359"/>
    <lineage>
        <taxon>Bacteria</taxon>
        <taxon>Bacillati</taxon>
        <taxon>Bacillota</taxon>
        <taxon>Bacilli</taxon>
        <taxon>Lactobacillales</taxon>
        <taxon>Streptococcaceae</taxon>
        <taxon>Lactococcus</taxon>
    </lineage>
</organism>
<sequence length="124" mass="13927">MKTKQILLIEQPKQLEIMVTPQDTENRIIRPKKWDKLKTYIKAHKTVYITTGAVIIGAIVGGLIVASAKNKEIDDLVEDNADLDAQNYGRGLVLDLALDRIDELEGELTNLHENYSWVNNGKGL</sequence>
<protein>
    <submittedName>
        <fullName evidence="3">Uncharacterized protein</fullName>
    </submittedName>
</protein>
<evidence type="ECO:0000313" key="4">
    <source>
        <dbReference type="Proteomes" id="UP000192161"/>
    </source>
</evidence>
<proteinExistence type="predicted"/>
<evidence type="ECO:0000256" key="1">
    <source>
        <dbReference type="SAM" id="Coils"/>
    </source>
</evidence>
<accession>A0AA34THW6</accession>
<feature type="coiled-coil region" evidence="1">
    <location>
        <begin position="66"/>
        <end position="114"/>
    </location>
</feature>
<keyword evidence="1" id="KW-0175">Coiled coil</keyword>
<keyword evidence="2" id="KW-1133">Transmembrane helix</keyword>
<dbReference type="EMBL" id="CP015901">
    <property type="protein sequence ID" value="ARE22527.1"/>
    <property type="molecule type" value="Genomic_DNA"/>
</dbReference>
<keyword evidence="2" id="KW-0472">Membrane</keyword>
<keyword evidence="2" id="KW-0812">Transmembrane</keyword>
<dbReference type="AlphaFoldDB" id="A0AA34THW6"/>
<dbReference type="Proteomes" id="UP000192161">
    <property type="component" value="Chromosome"/>
</dbReference>
<reference evidence="3 4" key="1">
    <citation type="journal article" date="2017" name="BMC Genomics">
        <title>Comparative and functional genomics of the Lactococcus lactis taxon; insights into evolution and niche adaptation.</title>
        <authorList>
            <person name="Kelleher P."/>
            <person name="Bottacini F."/>
            <person name="Mahony J."/>
            <person name="Kilcawley K.N."/>
            <person name="van Sinderen D."/>
        </authorList>
    </citation>
    <scope>NUCLEOTIDE SEQUENCE [LARGE SCALE GENOMIC DNA]</scope>
    <source>
        <strain evidence="3 4">JM3</strain>
    </source>
</reference>
<name>A0AA34THW6_LACLC</name>
<evidence type="ECO:0000313" key="3">
    <source>
        <dbReference type="EMBL" id="ARE22527.1"/>
    </source>
</evidence>
<evidence type="ECO:0000256" key="2">
    <source>
        <dbReference type="SAM" id="Phobius"/>
    </source>
</evidence>
<gene>
    <name evidence="3" type="ORF">LLJM3_0307</name>
</gene>
<dbReference type="RefSeq" id="WP_011675336.1">
    <property type="nucleotide sequence ID" value="NZ_CP015901.2"/>
</dbReference>